<dbReference type="Pfam" id="PF12833">
    <property type="entry name" value="HTH_18"/>
    <property type="match status" value="1"/>
</dbReference>
<dbReference type="Gene3D" id="1.10.10.60">
    <property type="entry name" value="Homeodomain-like"/>
    <property type="match status" value="1"/>
</dbReference>
<keyword evidence="3" id="KW-0804">Transcription</keyword>
<dbReference type="InterPro" id="IPR018060">
    <property type="entry name" value="HTH_AraC"/>
</dbReference>
<keyword evidence="1" id="KW-0805">Transcription regulation</keyword>
<evidence type="ECO:0000256" key="2">
    <source>
        <dbReference type="ARBA" id="ARBA00023125"/>
    </source>
</evidence>
<feature type="compositionally biased region" description="Polar residues" evidence="4">
    <location>
        <begin position="8"/>
        <end position="20"/>
    </location>
</feature>
<dbReference type="Proteomes" id="UP000245712">
    <property type="component" value="Unassembled WGS sequence"/>
</dbReference>
<proteinExistence type="predicted"/>
<reference evidence="6 7" key="1">
    <citation type="submission" date="2018-05" db="EMBL/GenBank/DDBJ databases">
        <title>Genomic Encyclopedia of Type Strains, Phase IV (KMG-V): Genome sequencing to study the core and pangenomes of soil and plant-associated prokaryotes.</title>
        <authorList>
            <person name="Whitman W."/>
        </authorList>
    </citation>
    <scope>NUCLEOTIDE SEQUENCE [LARGE SCALE GENOMIC DNA]</scope>
    <source>
        <strain evidence="6 7">SCZa-39</strain>
    </source>
</reference>
<name>A0ABX5KPP4_9BURK</name>
<gene>
    <name evidence="6" type="ORF">C7402_105292</name>
</gene>
<dbReference type="PANTHER" id="PTHR46796:SF6">
    <property type="entry name" value="ARAC SUBFAMILY"/>
    <property type="match status" value="1"/>
</dbReference>
<keyword evidence="2" id="KW-0238">DNA-binding</keyword>
<protein>
    <submittedName>
        <fullName evidence="6">AraC family transcriptional regulator</fullName>
    </submittedName>
</protein>
<organism evidence="6 7">
    <name type="scientific">Paraburkholderia unamae</name>
    <dbReference type="NCBI Taxonomy" id="219649"/>
    <lineage>
        <taxon>Bacteria</taxon>
        <taxon>Pseudomonadati</taxon>
        <taxon>Pseudomonadota</taxon>
        <taxon>Betaproteobacteria</taxon>
        <taxon>Burkholderiales</taxon>
        <taxon>Burkholderiaceae</taxon>
        <taxon>Paraburkholderia</taxon>
    </lineage>
</organism>
<dbReference type="PROSITE" id="PS01124">
    <property type="entry name" value="HTH_ARAC_FAMILY_2"/>
    <property type="match status" value="1"/>
</dbReference>
<dbReference type="SMART" id="SM00342">
    <property type="entry name" value="HTH_ARAC"/>
    <property type="match status" value="1"/>
</dbReference>
<evidence type="ECO:0000256" key="4">
    <source>
        <dbReference type="SAM" id="MobiDB-lite"/>
    </source>
</evidence>
<dbReference type="InterPro" id="IPR009057">
    <property type="entry name" value="Homeodomain-like_sf"/>
</dbReference>
<dbReference type="RefSeq" id="WP_116610984.1">
    <property type="nucleotide sequence ID" value="NZ_QEOB01000005.1"/>
</dbReference>
<feature type="region of interest" description="Disordered" evidence="4">
    <location>
        <begin position="1"/>
        <end position="23"/>
    </location>
</feature>
<dbReference type="SUPFAM" id="SSF46689">
    <property type="entry name" value="Homeodomain-like"/>
    <property type="match status" value="2"/>
</dbReference>
<evidence type="ECO:0000256" key="1">
    <source>
        <dbReference type="ARBA" id="ARBA00023015"/>
    </source>
</evidence>
<dbReference type="PANTHER" id="PTHR46796">
    <property type="entry name" value="HTH-TYPE TRANSCRIPTIONAL ACTIVATOR RHAS-RELATED"/>
    <property type="match status" value="1"/>
</dbReference>
<accession>A0ABX5KPP4</accession>
<keyword evidence="7" id="KW-1185">Reference proteome</keyword>
<evidence type="ECO:0000259" key="5">
    <source>
        <dbReference type="PROSITE" id="PS01124"/>
    </source>
</evidence>
<evidence type="ECO:0000313" key="7">
    <source>
        <dbReference type="Proteomes" id="UP000245712"/>
    </source>
</evidence>
<comment type="caution">
    <text evidence="6">The sequence shown here is derived from an EMBL/GenBank/DDBJ whole genome shotgun (WGS) entry which is preliminary data.</text>
</comment>
<evidence type="ECO:0000256" key="3">
    <source>
        <dbReference type="ARBA" id="ARBA00023163"/>
    </source>
</evidence>
<evidence type="ECO:0000313" key="6">
    <source>
        <dbReference type="EMBL" id="PVX84451.1"/>
    </source>
</evidence>
<sequence>MSAVIADSNRQAGASRSLRSSEGLGWHGGGAQLLRISAGQHRLPAMAQHRIGIHIGAPVRARCACDGRRQSRLQAHGDADVVPAGTDGEWTDDADCTILRVSFDDAFVRSIAQQMEGSAGRRELLPHLQLRDPRINALAGALLAELESGAASDPLFAESVGTSMVVRLLGCVDSRRGGSAVLAPHKAARVTDYIECHLDQRLTLDELAALAEMSVPHFKALFRQTLGMPVHQYVVRRRVERAKALLLEGRLSVSQVALEAGFAHQSHMAHWMTRLLGVAPRALVKMQDRRGGARRLPA</sequence>
<feature type="domain" description="HTH araC/xylS-type" evidence="5">
    <location>
        <begin position="188"/>
        <end position="286"/>
    </location>
</feature>
<dbReference type="InterPro" id="IPR050204">
    <property type="entry name" value="AraC_XylS_family_regulators"/>
</dbReference>
<dbReference type="EMBL" id="QEOB01000005">
    <property type="protein sequence ID" value="PVX84451.1"/>
    <property type="molecule type" value="Genomic_DNA"/>
</dbReference>